<comment type="similarity">
    <text evidence="1">Belongs to the DprA/Smf family.</text>
</comment>
<dbReference type="PANTHER" id="PTHR43022">
    <property type="entry name" value="PROTEIN SMF"/>
    <property type="match status" value="1"/>
</dbReference>
<feature type="domain" description="Smf/DprA SLOG" evidence="2">
    <location>
        <begin position="80"/>
        <end position="288"/>
    </location>
</feature>
<dbReference type="InterPro" id="IPR003488">
    <property type="entry name" value="DprA"/>
</dbReference>
<evidence type="ECO:0000313" key="3">
    <source>
        <dbReference type="EMBL" id="PIQ85634.1"/>
    </source>
</evidence>
<evidence type="ECO:0000259" key="2">
    <source>
        <dbReference type="Pfam" id="PF02481"/>
    </source>
</evidence>
<accession>A0A2H0LPM3</accession>
<dbReference type="EMBL" id="PCVY01000064">
    <property type="protein sequence ID" value="PIQ85634.1"/>
    <property type="molecule type" value="Genomic_DNA"/>
</dbReference>
<sequence length="377" mass="41334">MTEQEALFFLAQAGLLSAQKFKLLLNGAVSFERLLVDPQSYRSAFPDLMTEEWLERLKTARAATTVEQLQQKCALQSITILTILDADYPSALKEIHDPPPVLYIKGKFLEADQAAIAVVGARAASSYGLKTAHQFASKLAEAGITVVSGMARGIDTEAHHGALNVRGRTIAVLGSGLDVIYPRENKKLFAKIAASGVVVSEFPLGTPPLAFHFPVRNRLIAGLSMGVLVVEAHQRSGSLITASCAIDEGREVYAVPGRIDSFGSQGTHELIRQGARLVVSPEDLLSDLRSILREQLRTWTVREDKPVIQIQHTAHLSESEKEIIQLLEANPSTAHEIEEKLAPGSLRMITEMELKGLIHRRSDGRYERASRFVDVES</sequence>
<dbReference type="NCBIfam" id="TIGR00732">
    <property type="entry name" value="dprA"/>
    <property type="match status" value="1"/>
</dbReference>
<comment type="caution">
    <text evidence="3">The sequence shown here is derived from an EMBL/GenBank/DDBJ whole genome shotgun (WGS) entry which is preliminary data.</text>
</comment>
<organism evidence="3 4">
    <name type="scientific">Candidatus Abzuiibacterium crystallinum</name>
    <dbReference type="NCBI Taxonomy" id="1974748"/>
    <lineage>
        <taxon>Bacteria</taxon>
        <taxon>Pseudomonadati</taxon>
        <taxon>Candidatus Omnitrophota</taxon>
        <taxon>Candidatus Abzuiibacterium</taxon>
    </lineage>
</organism>
<dbReference type="InterPro" id="IPR057666">
    <property type="entry name" value="DrpA_SLOG"/>
</dbReference>
<reference evidence="3 4" key="1">
    <citation type="submission" date="2017-09" db="EMBL/GenBank/DDBJ databases">
        <title>Depth-based differentiation of microbial function through sediment-hosted aquifers and enrichment of novel symbionts in the deep terrestrial subsurface.</title>
        <authorList>
            <person name="Probst A.J."/>
            <person name="Ladd B."/>
            <person name="Jarett J.K."/>
            <person name="Geller-Mcgrath D.E."/>
            <person name="Sieber C.M."/>
            <person name="Emerson J.B."/>
            <person name="Anantharaman K."/>
            <person name="Thomas B.C."/>
            <person name="Malmstrom R."/>
            <person name="Stieglmeier M."/>
            <person name="Klingl A."/>
            <person name="Woyke T."/>
            <person name="Ryan C.M."/>
            <person name="Banfield J.F."/>
        </authorList>
    </citation>
    <scope>NUCLEOTIDE SEQUENCE [LARGE SCALE GENOMIC DNA]</scope>
    <source>
        <strain evidence="3">CG11_big_fil_rev_8_21_14_0_20_45_26</strain>
    </source>
</reference>
<dbReference type="Gene3D" id="3.40.50.450">
    <property type="match status" value="1"/>
</dbReference>
<dbReference type="GO" id="GO:0009294">
    <property type="term" value="P:DNA-mediated transformation"/>
    <property type="evidence" value="ECO:0007669"/>
    <property type="project" value="InterPro"/>
</dbReference>
<dbReference type="PANTHER" id="PTHR43022:SF1">
    <property type="entry name" value="PROTEIN SMF"/>
    <property type="match status" value="1"/>
</dbReference>
<gene>
    <name evidence="3" type="primary">dprA</name>
    <name evidence="3" type="ORF">COV74_08020</name>
</gene>
<protein>
    <submittedName>
        <fullName evidence="3">DNA-protecting protein DprA</fullName>
    </submittedName>
</protein>
<evidence type="ECO:0000313" key="4">
    <source>
        <dbReference type="Proteomes" id="UP000230859"/>
    </source>
</evidence>
<dbReference type="SUPFAM" id="SSF102405">
    <property type="entry name" value="MCP/YpsA-like"/>
    <property type="match status" value="1"/>
</dbReference>
<proteinExistence type="inferred from homology"/>
<dbReference type="AlphaFoldDB" id="A0A2H0LPM3"/>
<name>A0A2H0LPM3_9BACT</name>
<dbReference type="Proteomes" id="UP000230859">
    <property type="component" value="Unassembled WGS sequence"/>
</dbReference>
<evidence type="ECO:0000256" key="1">
    <source>
        <dbReference type="ARBA" id="ARBA00006525"/>
    </source>
</evidence>
<dbReference type="Pfam" id="PF02481">
    <property type="entry name" value="DNA_processg_A"/>
    <property type="match status" value="1"/>
</dbReference>